<evidence type="ECO:0000259" key="6">
    <source>
        <dbReference type="Pfam" id="PF04539"/>
    </source>
</evidence>
<keyword evidence="4" id="KW-0238">DNA-binding</keyword>
<evidence type="ECO:0000313" key="10">
    <source>
        <dbReference type="Proteomes" id="UP001457282"/>
    </source>
</evidence>
<dbReference type="InterPro" id="IPR014284">
    <property type="entry name" value="RNA_pol_sigma-70_dom"/>
</dbReference>
<keyword evidence="2" id="KW-0805">Transcription regulation</keyword>
<comment type="similarity">
    <text evidence="1">Belongs to the sigma-70 factor family.</text>
</comment>
<sequence>MGVVTVSSSVSRTPLGLSTKLALSQRSSLRKPLIVAFRTDESNKNALVAPQEKIPLPIETRKKNQKRLGKARKLPKSVKAALTEEAPTCTLEVDYNEAAAKLENLYKRSPETEASDVEDIDGLMIKRGRKRRKKISEIDDKVEKRTSDDIVVRSRTKKVKRLSLDKRVALKWNKDEKVAASAVLKRKDRKSENEKIEELVREYSASTDLVSLDWKKMRIPPVLTSSEHTWLFKLMQPMKGLLEVKENLQKVLGREPNKGELAEATSMSMVQVKKHLEVGRAARNKLIKHNLRLVLFVINKYFQDFANGPKFQDLCQAGVKGLITAIDRFEPQRRFRLSTYGLFWIRHAIIRSMTVSSFTRVSFGLESVRAEIQKARLEMLVQLKRMPTEEEIIEKVGISPERYHEVMRASKPVFSLHSRHSVTQEEFINGITDVDGVEGDNRRKPALLRLALDDVLDSLKPKESLVIRQRYGLDGKGDRTLGEIAGNLNISREMVRKHEVKALMKLKHPARVDYLRRYIV</sequence>
<dbReference type="EMBL" id="JBEDUW010000007">
    <property type="protein sequence ID" value="KAK9914421.1"/>
    <property type="molecule type" value="Genomic_DNA"/>
</dbReference>
<reference evidence="9 10" key="1">
    <citation type="journal article" date="2023" name="G3 (Bethesda)">
        <title>A chromosome-length genome assembly and annotation of blackberry (Rubus argutus, cv. 'Hillquist').</title>
        <authorList>
            <person name="Bruna T."/>
            <person name="Aryal R."/>
            <person name="Dudchenko O."/>
            <person name="Sargent D.J."/>
            <person name="Mead D."/>
            <person name="Buti M."/>
            <person name="Cavallini A."/>
            <person name="Hytonen T."/>
            <person name="Andres J."/>
            <person name="Pham M."/>
            <person name="Weisz D."/>
            <person name="Mascagni F."/>
            <person name="Usai G."/>
            <person name="Natali L."/>
            <person name="Bassil N."/>
            <person name="Fernandez G.E."/>
            <person name="Lomsadze A."/>
            <person name="Armour M."/>
            <person name="Olukolu B."/>
            <person name="Poorten T."/>
            <person name="Britton C."/>
            <person name="Davik J."/>
            <person name="Ashrafi H."/>
            <person name="Aiden E.L."/>
            <person name="Borodovsky M."/>
            <person name="Worthington M."/>
        </authorList>
    </citation>
    <scope>NUCLEOTIDE SEQUENCE [LARGE SCALE GENOMIC DNA]</scope>
    <source>
        <strain evidence="9">PI 553951</strain>
    </source>
</reference>
<evidence type="ECO:0000256" key="4">
    <source>
        <dbReference type="ARBA" id="ARBA00023125"/>
    </source>
</evidence>
<name>A0AAW1W4U9_RUBAR</name>
<feature type="domain" description="RNA polymerase sigma-70 region 4" evidence="8">
    <location>
        <begin position="455"/>
        <end position="508"/>
    </location>
</feature>
<dbReference type="InterPro" id="IPR000943">
    <property type="entry name" value="RNA_pol_sigma70"/>
</dbReference>
<feature type="domain" description="RNA polymerase sigma-70 region 3" evidence="6">
    <location>
        <begin position="370"/>
        <end position="434"/>
    </location>
</feature>
<keyword evidence="3" id="KW-0731">Sigma factor</keyword>
<dbReference type="Pfam" id="PF04545">
    <property type="entry name" value="Sigma70_r4"/>
    <property type="match status" value="1"/>
</dbReference>
<dbReference type="SUPFAM" id="SSF88659">
    <property type="entry name" value="Sigma3 and sigma4 domains of RNA polymerase sigma factors"/>
    <property type="match status" value="2"/>
</dbReference>
<protein>
    <recommendedName>
        <fullName evidence="11">RNA polymerase sigma factor sigE, chloroplastic/mitochondrial</fullName>
    </recommendedName>
</protein>
<dbReference type="InterPro" id="IPR036388">
    <property type="entry name" value="WH-like_DNA-bd_sf"/>
</dbReference>
<dbReference type="Pfam" id="PF04539">
    <property type="entry name" value="Sigma70_r3"/>
    <property type="match status" value="1"/>
</dbReference>
<dbReference type="SUPFAM" id="SSF88946">
    <property type="entry name" value="Sigma2 domain of RNA polymerase sigma factors"/>
    <property type="match status" value="1"/>
</dbReference>
<accession>A0AAW1W4U9</accession>
<dbReference type="InterPro" id="IPR007627">
    <property type="entry name" value="RNA_pol_sigma70_r2"/>
</dbReference>
<evidence type="ECO:0000313" key="9">
    <source>
        <dbReference type="EMBL" id="KAK9914421.1"/>
    </source>
</evidence>
<evidence type="ECO:0000259" key="8">
    <source>
        <dbReference type="Pfam" id="PF04545"/>
    </source>
</evidence>
<dbReference type="NCBIfam" id="TIGR02937">
    <property type="entry name" value="sigma70-ECF"/>
    <property type="match status" value="1"/>
</dbReference>
<dbReference type="GO" id="GO:0016987">
    <property type="term" value="F:sigma factor activity"/>
    <property type="evidence" value="ECO:0007669"/>
    <property type="project" value="UniProtKB-KW"/>
</dbReference>
<dbReference type="Proteomes" id="UP001457282">
    <property type="component" value="Unassembled WGS sequence"/>
</dbReference>
<evidence type="ECO:0000259" key="7">
    <source>
        <dbReference type="Pfam" id="PF04542"/>
    </source>
</evidence>
<evidence type="ECO:0000256" key="5">
    <source>
        <dbReference type="ARBA" id="ARBA00023163"/>
    </source>
</evidence>
<dbReference type="AlphaFoldDB" id="A0AAW1W4U9"/>
<dbReference type="GO" id="GO:0006352">
    <property type="term" value="P:DNA-templated transcription initiation"/>
    <property type="evidence" value="ECO:0007669"/>
    <property type="project" value="InterPro"/>
</dbReference>
<gene>
    <name evidence="9" type="ORF">M0R45_038202</name>
</gene>
<dbReference type="InterPro" id="IPR013324">
    <property type="entry name" value="RNA_pol_sigma_r3/r4-like"/>
</dbReference>
<dbReference type="Gene3D" id="1.10.601.10">
    <property type="entry name" value="RNA Polymerase Primary Sigma Factor"/>
    <property type="match status" value="1"/>
</dbReference>
<dbReference type="Pfam" id="PF04542">
    <property type="entry name" value="Sigma70_r2"/>
    <property type="match status" value="1"/>
</dbReference>
<evidence type="ECO:0000256" key="2">
    <source>
        <dbReference type="ARBA" id="ARBA00023015"/>
    </source>
</evidence>
<dbReference type="GO" id="GO:0003677">
    <property type="term" value="F:DNA binding"/>
    <property type="evidence" value="ECO:0007669"/>
    <property type="project" value="UniProtKB-KW"/>
</dbReference>
<dbReference type="PANTHER" id="PTHR30603:SF4">
    <property type="entry name" value="RNA POLYMERASE SIGMA FACTOR SIGE, CHLOROPLASTIC_MITOCHONDRIAL"/>
    <property type="match status" value="1"/>
</dbReference>
<comment type="caution">
    <text evidence="9">The sequence shown here is derived from an EMBL/GenBank/DDBJ whole genome shotgun (WGS) entry which is preliminary data.</text>
</comment>
<dbReference type="InterPro" id="IPR007630">
    <property type="entry name" value="RNA_pol_sigma70_r4"/>
</dbReference>
<feature type="domain" description="RNA polymerase sigma-70 region 2" evidence="7">
    <location>
        <begin position="286"/>
        <end position="352"/>
    </location>
</feature>
<dbReference type="GO" id="GO:0071482">
    <property type="term" value="P:cellular response to light stimulus"/>
    <property type="evidence" value="ECO:0007669"/>
    <property type="project" value="UniProtKB-ARBA"/>
</dbReference>
<keyword evidence="5" id="KW-0804">Transcription</keyword>
<proteinExistence type="inferred from homology"/>
<dbReference type="PANTHER" id="PTHR30603">
    <property type="entry name" value="RNA POLYMERASE SIGMA FACTOR RPO"/>
    <property type="match status" value="1"/>
</dbReference>
<evidence type="ECO:0008006" key="11">
    <source>
        <dbReference type="Google" id="ProtNLM"/>
    </source>
</evidence>
<dbReference type="InterPro" id="IPR050239">
    <property type="entry name" value="Sigma-70_RNA_pol_init_factors"/>
</dbReference>
<dbReference type="PRINTS" id="PR00046">
    <property type="entry name" value="SIGMA70FCT"/>
</dbReference>
<dbReference type="InterPro" id="IPR013325">
    <property type="entry name" value="RNA_pol_sigma_r2"/>
</dbReference>
<organism evidence="9 10">
    <name type="scientific">Rubus argutus</name>
    <name type="common">Southern blackberry</name>
    <dbReference type="NCBI Taxonomy" id="59490"/>
    <lineage>
        <taxon>Eukaryota</taxon>
        <taxon>Viridiplantae</taxon>
        <taxon>Streptophyta</taxon>
        <taxon>Embryophyta</taxon>
        <taxon>Tracheophyta</taxon>
        <taxon>Spermatophyta</taxon>
        <taxon>Magnoliopsida</taxon>
        <taxon>eudicotyledons</taxon>
        <taxon>Gunneridae</taxon>
        <taxon>Pentapetalae</taxon>
        <taxon>rosids</taxon>
        <taxon>fabids</taxon>
        <taxon>Rosales</taxon>
        <taxon>Rosaceae</taxon>
        <taxon>Rosoideae</taxon>
        <taxon>Rosoideae incertae sedis</taxon>
        <taxon>Rubus</taxon>
    </lineage>
</organism>
<evidence type="ECO:0000256" key="1">
    <source>
        <dbReference type="ARBA" id="ARBA00007788"/>
    </source>
</evidence>
<keyword evidence="10" id="KW-1185">Reference proteome</keyword>
<dbReference type="Gene3D" id="1.10.10.10">
    <property type="entry name" value="Winged helix-like DNA-binding domain superfamily/Winged helix DNA-binding domain"/>
    <property type="match status" value="2"/>
</dbReference>
<dbReference type="InterPro" id="IPR007624">
    <property type="entry name" value="RNA_pol_sigma70_r3"/>
</dbReference>
<evidence type="ECO:0000256" key="3">
    <source>
        <dbReference type="ARBA" id="ARBA00023082"/>
    </source>
</evidence>